<dbReference type="Proteomes" id="UP000595437">
    <property type="component" value="Chromosome 2"/>
</dbReference>
<gene>
    <name evidence="1" type="ORF">FKW44_002186</name>
</gene>
<reference evidence="2" key="1">
    <citation type="submission" date="2021-01" db="EMBL/GenBank/DDBJ databases">
        <title>Caligus Genome Assembly.</title>
        <authorList>
            <person name="Gallardo-Escarate C."/>
        </authorList>
    </citation>
    <scope>NUCLEOTIDE SEQUENCE [LARGE SCALE GENOMIC DNA]</scope>
</reference>
<keyword evidence="2" id="KW-1185">Reference proteome</keyword>
<evidence type="ECO:0000313" key="1">
    <source>
        <dbReference type="EMBL" id="QQP57260.1"/>
    </source>
</evidence>
<dbReference type="AlphaFoldDB" id="A0A7T8QW42"/>
<organism evidence="1 2">
    <name type="scientific">Caligus rogercresseyi</name>
    <name type="common">Sea louse</name>
    <dbReference type="NCBI Taxonomy" id="217165"/>
    <lineage>
        <taxon>Eukaryota</taxon>
        <taxon>Metazoa</taxon>
        <taxon>Ecdysozoa</taxon>
        <taxon>Arthropoda</taxon>
        <taxon>Crustacea</taxon>
        <taxon>Multicrustacea</taxon>
        <taxon>Hexanauplia</taxon>
        <taxon>Copepoda</taxon>
        <taxon>Siphonostomatoida</taxon>
        <taxon>Caligidae</taxon>
        <taxon>Caligus</taxon>
    </lineage>
</organism>
<accession>A0A7T8QW42</accession>
<protein>
    <submittedName>
        <fullName evidence="1">Uncharacterized protein</fullName>
    </submittedName>
</protein>
<evidence type="ECO:0000313" key="2">
    <source>
        <dbReference type="Proteomes" id="UP000595437"/>
    </source>
</evidence>
<sequence>MNQGGLFSDVIQPRKLDSRIATSIVDGMRITNGWNIIFQRTVFSALHASTWREGSIYPQWLPELEEGDKFIQDTQCYCGA</sequence>
<dbReference type="EMBL" id="CP045891">
    <property type="protein sequence ID" value="QQP57260.1"/>
    <property type="molecule type" value="Genomic_DNA"/>
</dbReference>
<proteinExistence type="predicted"/>
<name>A0A7T8QW42_CALRO</name>